<dbReference type="Gene3D" id="1.25.40.10">
    <property type="entry name" value="Tetratricopeptide repeat domain"/>
    <property type="match status" value="1"/>
</dbReference>
<reference evidence="1" key="1">
    <citation type="submission" date="2018-06" db="EMBL/GenBank/DDBJ databases">
        <authorList>
            <person name="Zhirakovskaya E."/>
        </authorList>
    </citation>
    <scope>NUCLEOTIDE SEQUENCE</scope>
</reference>
<organism evidence="1">
    <name type="scientific">hydrothermal vent metagenome</name>
    <dbReference type="NCBI Taxonomy" id="652676"/>
    <lineage>
        <taxon>unclassified sequences</taxon>
        <taxon>metagenomes</taxon>
        <taxon>ecological metagenomes</taxon>
    </lineage>
</organism>
<keyword evidence="1" id="KW-0472">Membrane</keyword>
<proteinExistence type="predicted"/>
<gene>
    <name evidence="1" type="ORF">MNBD_GAMMA12-2709</name>
</gene>
<evidence type="ECO:0000313" key="1">
    <source>
        <dbReference type="EMBL" id="VAW80000.1"/>
    </source>
</evidence>
<dbReference type="Gene3D" id="1.20.58.320">
    <property type="entry name" value="TPR-like"/>
    <property type="match status" value="1"/>
</dbReference>
<protein>
    <submittedName>
        <fullName evidence="1">FIG027190: Putative transmembrane protein</fullName>
    </submittedName>
</protein>
<dbReference type="SUPFAM" id="SSF48452">
    <property type="entry name" value="TPR-like"/>
    <property type="match status" value="1"/>
</dbReference>
<dbReference type="InterPro" id="IPR011990">
    <property type="entry name" value="TPR-like_helical_dom_sf"/>
</dbReference>
<dbReference type="EMBL" id="UOFL01000185">
    <property type="protein sequence ID" value="VAW80000.1"/>
    <property type="molecule type" value="Genomic_DNA"/>
</dbReference>
<keyword evidence="1" id="KW-0812">Transmembrane</keyword>
<dbReference type="AlphaFoldDB" id="A0A3B0YTN7"/>
<dbReference type="Pfam" id="PF06041">
    <property type="entry name" value="DUF924"/>
    <property type="match status" value="1"/>
</dbReference>
<name>A0A3B0YTN7_9ZZZZ</name>
<dbReference type="InterPro" id="IPR010323">
    <property type="entry name" value="DUF924"/>
</dbReference>
<accession>A0A3B0YTN7</accession>
<sequence length="193" mass="22118">MITRPDPSPARPAPSPAEVIEFWFSGKGRGCWFNSTPELDGFIKSRYEYLWQSACNNHLLAWQNSAEGCLALAIIFDQFPLNMFRGLAESFSSESQAVAITHLAVESDFDKAISYEKLAFLYVPLMHSENLNDQELSVKLFTENKLSRNIRYAIHHRDLIKKFGRFPHRNIILGRESTVQEIEYLNSKQAFLG</sequence>